<reference evidence="6" key="1">
    <citation type="submission" date="2020-09" db="EMBL/GenBank/DDBJ databases">
        <title>Draft Genome Sequence of Paenibacillus sp. WST5.</title>
        <authorList>
            <person name="Bao Z."/>
        </authorList>
    </citation>
    <scope>NUCLEOTIDE SEQUENCE</scope>
    <source>
        <strain evidence="6">WST5</strain>
    </source>
</reference>
<name>A0A926KT14_9BACL</name>
<keyword evidence="4" id="KW-0411">Iron-sulfur</keyword>
<dbReference type="Gene3D" id="2.102.10.10">
    <property type="entry name" value="Rieske [2Fe-2S] iron-sulphur domain"/>
    <property type="match status" value="1"/>
</dbReference>
<organism evidence="6 7">
    <name type="scientific">Paenibacillus sedimenti</name>
    <dbReference type="NCBI Taxonomy" id="2770274"/>
    <lineage>
        <taxon>Bacteria</taxon>
        <taxon>Bacillati</taxon>
        <taxon>Bacillota</taxon>
        <taxon>Bacilli</taxon>
        <taxon>Bacillales</taxon>
        <taxon>Paenibacillaceae</taxon>
        <taxon>Paenibacillus</taxon>
    </lineage>
</organism>
<dbReference type="SUPFAM" id="SSF50022">
    <property type="entry name" value="ISP domain"/>
    <property type="match status" value="1"/>
</dbReference>
<feature type="domain" description="Rieske" evidence="5">
    <location>
        <begin position="3"/>
        <end position="93"/>
    </location>
</feature>
<evidence type="ECO:0000256" key="4">
    <source>
        <dbReference type="ARBA" id="ARBA00023014"/>
    </source>
</evidence>
<dbReference type="EMBL" id="JACVVD010000007">
    <property type="protein sequence ID" value="MBD0382386.1"/>
    <property type="molecule type" value="Genomic_DNA"/>
</dbReference>
<keyword evidence="1" id="KW-0001">2Fe-2S</keyword>
<dbReference type="InterPro" id="IPR036922">
    <property type="entry name" value="Rieske_2Fe-2S_sf"/>
</dbReference>
<dbReference type="InterPro" id="IPR017941">
    <property type="entry name" value="Rieske_2Fe-2S"/>
</dbReference>
<dbReference type="GO" id="GO:0016705">
    <property type="term" value="F:oxidoreductase activity, acting on paired donors, with incorporation or reduction of molecular oxygen"/>
    <property type="evidence" value="ECO:0007669"/>
    <property type="project" value="UniProtKB-ARBA"/>
</dbReference>
<dbReference type="AlphaFoldDB" id="A0A926KT14"/>
<evidence type="ECO:0000256" key="3">
    <source>
        <dbReference type="ARBA" id="ARBA00023004"/>
    </source>
</evidence>
<evidence type="ECO:0000313" key="6">
    <source>
        <dbReference type="EMBL" id="MBD0382386.1"/>
    </source>
</evidence>
<dbReference type="Pfam" id="PF00355">
    <property type="entry name" value="Rieske"/>
    <property type="match status" value="1"/>
</dbReference>
<evidence type="ECO:0000256" key="1">
    <source>
        <dbReference type="ARBA" id="ARBA00022714"/>
    </source>
</evidence>
<dbReference type="GO" id="GO:0051537">
    <property type="term" value="F:2 iron, 2 sulfur cluster binding"/>
    <property type="evidence" value="ECO:0007669"/>
    <property type="project" value="UniProtKB-KW"/>
</dbReference>
<keyword evidence="7" id="KW-1185">Reference proteome</keyword>
<dbReference type="GO" id="GO:0004497">
    <property type="term" value="F:monooxygenase activity"/>
    <property type="evidence" value="ECO:0007669"/>
    <property type="project" value="UniProtKB-ARBA"/>
</dbReference>
<dbReference type="Proteomes" id="UP000650466">
    <property type="component" value="Unassembled WGS sequence"/>
</dbReference>
<evidence type="ECO:0000313" key="7">
    <source>
        <dbReference type="Proteomes" id="UP000650466"/>
    </source>
</evidence>
<keyword evidence="2" id="KW-0479">Metal-binding</keyword>
<evidence type="ECO:0000256" key="2">
    <source>
        <dbReference type="ARBA" id="ARBA00022723"/>
    </source>
</evidence>
<proteinExistence type="predicted"/>
<dbReference type="GO" id="GO:0046872">
    <property type="term" value="F:metal ion binding"/>
    <property type="evidence" value="ECO:0007669"/>
    <property type="project" value="UniProtKB-KW"/>
</dbReference>
<protein>
    <submittedName>
        <fullName evidence="6">Rieske 2Fe-2S domain-containing protein</fullName>
    </submittedName>
</protein>
<accession>A0A926KT14</accession>
<sequence>MKEIAIGPIEQFAKLPAEVEVERKPYFLIEEDGYKLMSRKCPHAGDTVELEDGELVCPMHGWTFEVHTGRCHNVPNARLTVHDVILREGTLFVQLP</sequence>
<gene>
    <name evidence="6" type="ORF">ICC18_19905</name>
</gene>
<comment type="caution">
    <text evidence="6">The sequence shown here is derived from an EMBL/GenBank/DDBJ whole genome shotgun (WGS) entry which is preliminary data.</text>
</comment>
<evidence type="ECO:0000259" key="5">
    <source>
        <dbReference type="PROSITE" id="PS51296"/>
    </source>
</evidence>
<dbReference type="CDD" id="cd03467">
    <property type="entry name" value="Rieske"/>
    <property type="match status" value="1"/>
</dbReference>
<dbReference type="PROSITE" id="PS51296">
    <property type="entry name" value="RIESKE"/>
    <property type="match status" value="1"/>
</dbReference>
<keyword evidence="3" id="KW-0408">Iron</keyword>